<evidence type="ECO:0000313" key="1">
    <source>
        <dbReference type="EMBL" id="KAI5661473.1"/>
    </source>
</evidence>
<sequence>MASSKVMASTSPPNPDLPRQSASSIHSSLTQTTPSSVSHHHLPPQQPPYPPPQSLHHSDHSTCSPFGSMNMEEILKNIYSEPDSLASAVDAAAASIPGVSSVDGAGAVKNVAAVGSKTVDEVWKEIVSGGGGDEGGGRVETMGPRMTLEDFLTKAGAVSEEDVRVANHTPPPMPLAAPSPVAVRPGGYVVDPMMNVQFPVAPGPVVHMQNGPGAFGGLESQLGFGNGMVASASAVIGGQVGNGSTSARGKRRAAPVEEVALDKATQQKQRRMIKNRESAARSRERKQAYTVELESLVTQLEEEKARLLREEAEQNRERYRQLMENLIPVVERRRPPRVLRRLNSM</sequence>
<dbReference type="Proteomes" id="UP001060085">
    <property type="component" value="Linkage Group LG05"/>
</dbReference>
<proteinExistence type="predicted"/>
<accession>A0ACC0ANE4</accession>
<keyword evidence="2" id="KW-1185">Reference proteome</keyword>
<comment type="caution">
    <text evidence="1">The sequence shown here is derived from an EMBL/GenBank/DDBJ whole genome shotgun (WGS) entry which is preliminary data.</text>
</comment>
<name>A0ACC0ANE4_CATRO</name>
<protein>
    <submittedName>
        <fullName evidence="1">Uncharacterized protein</fullName>
    </submittedName>
</protein>
<organism evidence="1 2">
    <name type="scientific">Catharanthus roseus</name>
    <name type="common">Madagascar periwinkle</name>
    <name type="synonym">Vinca rosea</name>
    <dbReference type="NCBI Taxonomy" id="4058"/>
    <lineage>
        <taxon>Eukaryota</taxon>
        <taxon>Viridiplantae</taxon>
        <taxon>Streptophyta</taxon>
        <taxon>Embryophyta</taxon>
        <taxon>Tracheophyta</taxon>
        <taxon>Spermatophyta</taxon>
        <taxon>Magnoliopsida</taxon>
        <taxon>eudicotyledons</taxon>
        <taxon>Gunneridae</taxon>
        <taxon>Pentapetalae</taxon>
        <taxon>asterids</taxon>
        <taxon>lamiids</taxon>
        <taxon>Gentianales</taxon>
        <taxon>Apocynaceae</taxon>
        <taxon>Rauvolfioideae</taxon>
        <taxon>Vinceae</taxon>
        <taxon>Catharanthinae</taxon>
        <taxon>Catharanthus</taxon>
    </lineage>
</organism>
<gene>
    <name evidence="1" type="ORF">M9H77_20796</name>
</gene>
<reference evidence="2" key="1">
    <citation type="journal article" date="2023" name="Nat. Plants">
        <title>Single-cell RNA sequencing provides a high-resolution roadmap for understanding the multicellular compartmentation of specialized metabolism.</title>
        <authorList>
            <person name="Sun S."/>
            <person name="Shen X."/>
            <person name="Li Y."/>
            <person name="Li Y."/>
            <person name="Wang S."/>
            <person name="Li R."/>
            <person name="Zhang H."/>
            <person name="Shen G."/>
            <person name="Guo B."/>
            <person name="Wei J."/>
            <person name="Xu J."/>
            <person name="St-Pierre B."/>
            <person name="Chen S."/>
            <person name="Sun C."/>
        </authorList>
    </citation>
    <scope>NUCLEOTIDE SEQUENCE [LARGE SCALE GENOMIC DNA]</scope>
</reference>
<dbReference type="EMBL" id="CM044705">
    <property type="protein sequence ID" value="KAI5661473.1"/>
    <property type="molecule type" value="Genomic_DNA"/>
</dbReference>
<evidence type="ECO:0000313" key="2">
    <source>
        <dbReference type="Proteomes" id="UP001060085"/>
    </source>
</evidence>